<dbReference type="PANTHER" id="PTHR22617:SF23">
    <property type="entry name" value="CHEMOTAXIS PROTEIN CHEW"/>
    <property type="match status" value="1"/>
</dbReference>
<dbReference type="EMBL" id="MFNE01000024">
    <property type="protein sequence ID" value="OGG95375.1"/>
    <property type="molecule type" value="Genomic_DNA"/>
</dbReference>
<evidence type="ECO:0000259" key="1">
    <source>
        <dbReference type="PROSITE" id="PS50851"/>
    </source>
</evidence>
<dbReference type="PANTHER" id="PTHR22617">
    <property type="entry name" value="CHEMOTAXIS SENSOR HISTIDINE KINASE-RELATED"/>
    <property type="match status" value="1"/>
</dbReference>
<sequence length="528" mass="59120">MSNLPALVENTVNQTVQHITFNVADEVFGVDIMCVEEIIIPRKATAIPRTPAYFLGIINLRGEVISIIDMRRRFNLPPHEVSTESRVIVIYSNGCKLGMLVDKIASIVTLQTDLIQAASRFVSSDKQRYIAGSYKLSDDHILLLLDHEQLIDEEDFHIQQELGAPAGGRDHLAGKVEDKVEAIPEIFLVGFAIGKERFAIESLMVEEIIQMPEITLVPDMGEFVEGIFHLRESVIPVIRLGQRLSVKGKEVDSSCPVIIVRIHGVKVGLIVDQITEVYLIKETEVVEPPITLNPKQMEQLQGVIKLERGEKTQIVMLLKLEKMFSFEEHGVLKELESDGEDKKDKFEGEKEAEVPILEFVLNKEKYAIEVSKTNEIIPMREIVPVPKCPEYIKGVINLRGEVISVVDLPKLVEHDSYEFTDNTKILIVNSGGEVAGLIVEKVVGIRPVLLSDFEPPSGLLRQRGNLFIRGMSKDDKTDDIVVLMDLENTLKQAQGMNEETSVSGEGLLGVQQELERLEAEDRKLLGDH</sequence>
<accession>A0A1F6GB88</accession>
<reference evidence="2 3" key="1">
    <citation type="journal article" date="2016" name="Nat. Commun.">
        <title>Thousands of microbial genomes shed light on interconnected biogeochemical processes in an aquifer system.</title>
        <authorList>
            <person name="Anantharaman K."/>
            <person name="Brown C.T."/>
            <person name="Hug L.A."/>
            <person name="Sharon I."/>
            <person name="Castelle C.J."/>
            <person name="Probst A.J."/>
            <person name="Thomas B.C."/>
            <person name="Singh A."/>
            <person name="Wilkins M.J."/>
            <person name="Karaoz U."/>
            <person name="Brodie E.L."/>
            <person name="Williams K.H."/>
            <person name="Hubbard S.S."/>
            <person name="Banfield J.F."/>
        </authorList>
    </citation>
    <scope>NUCLEOTIDE SEQUENCE [LARGE SCALE GENOMIC DNA]</scope>
</reference>
<dbReference type="InterPro" id="IPR002545">
    <property type="entry name" value="CheW-lke_dom"/>
</dbReference>
<dbReference type="InterPro" id="IPR039315">
    <property type="entry name" value="CheW"/>
</dbReference>
<dbReference type="Gene3D" id="2.40.50.180">
    <property type="entry name" value="CheA-289, Domain 4"/>
    <property type="match status" value="3"/>
</dbReference>
<feature type="domain" description="CheW-like" evidence="1">
    <location>
        <begin position="15"/>
        <end position="156"/>
    </location>
</feature>
<dbReference type="GO" id="GO:0007165">
    <property type="term" value="P:signal transduction"/>
    <property type="evidence" value="ECO:0007669"/>
    <property type="project" value="InterPro"/>
</dbReference>
<dbReference type="Pfam" id="PF01584">
    <property type="entry name" value="CheW"/>
    <property type="match status" value="3"/>
</dbReference>
<name>A0A1F6GB88_9PROT</name>
<organism evidence="2 3">
    <name type="scientific">Candidatus Lambdaproteobacteria bacterium RIFOXYD2_FULL_50_16</name>
    <dbReference type="NCBI Taxonomy" id="1817772"/>
    <lineage>
        <taxon>Bacteria</taxon>
        <taxon>Pseudomonadati</taxon>
        <taxon>Pseudomonadota</taxon>
        <taxon>Candidatus Lambdaproteobacteria</taxon>
    </lineage>
</organism>
<feature type="domain" description="CheW-like" evidence="1">
    <location>
        <begin position="353"/>
        <end position="495"/>
    </location>
</feature>
<evidence type="ECO:0000313" key="2">
    <source>
        <dbReference type="EMBL" id="OGG95375.1"/>
    </source>
</evidence>
<feature type="domain" description="CheW-like" evidence="1">
    <location>
        <begin position="185"/>
        <end position="329"/>
    </location>
</feature>
<gene>
    <name evidence="2" type="ORF">A2527_07600</name>
</gene>
<dbReference type="Gene3D" id="2.30.30.40">
    <property type="entry name" value="SH3 Domains"/>
    <property type="match status" value="3"/>
</dbReference>
<evidence type="ECO:0000313" key="3">
    <source>
        <dbReference type="Proteomes" id="UP000178449"/>
    </source>
</evidence>
<dbReference type="GO" id="GO:0006935">
    <property type="term" value="P:chemotaxis"/>
    <property type="evidence" value="ECO:0007669"/>
    <property type="project" value="InterPro"/>
</dbReference>
<dbReference type="SUPFAM" id="SSF50341">
    <property type="entry name" value="CheW-like"/>
    <property type="match status" value="3"/>
</dbReference>
<dbReference type="InterPro" id="IPR036061">
    <property type="entry name" value="CheW-like_dom_sf"/>
</dbReference>
<dbReference type="PROSITE" id="PS50851">
    <property type="entry name" value="CHEW"/>
    <property type="match status" value="3"/>
</dbReference>
<protein>
    <recommendedName>
        <fullName evidence="1">CheW-like domain-containing protein</fullName>
    </recommendedName>
</protein>
<proteinExistence type="predicted"/>
<dbReference type="GO" id="GO:0005829">
    <property type="term" value="C:cytosol"/>
    <property type="evidence" value="ECO:0007669"/>
    <property type="project" value="TreeGrafter"/>
</dbReference>
<dbReference type="Proteomes" id="UP000178449">
    <property type="component" value="Unassembled WGS sequence"/>
</dbReference>
<dbReference type="SMART" id="SM00260">
    <property type="entry name" value="CheW"/>
    <property type="match status" value="3"/>
</dbReference>
<comment type="caution">
    <text evidence="2">The sequence shown here is derived from an EMBL/GenBank/DDBJ whole genome shotgun (WGS) entry which is preliminary data.</text>
</comment>
<dbReference type="STRING" id="1817772.A2527_07600"/>
<dbReference type="AlphaFoldDB" id="A0A1F6GB88"/>